<dbReference type="Proteomes" id="UP001159427">
    <property type="component" value="Unassembled WGS sequence"/>
</dbReference>
<protein>
    <submittedName>
        <fullName evidence="2">Uncharacterized protein</fullName>
    </submittedName>
</protein>
<evidence type="ECO:0000313" key="3">
    <source>
        <dbReference type="Proteomes" id="UP001159427"/>
    </source>
</evidence>
<proteinExistence type="predicted"/>
<sequence>MRNSVGNFTCQEIAKNWTLSKYIAENALTRVRLYLITKSDKKQCESLESDHELPPAFEVDRMVNQVDTRGGDAGVDISRSKLIGTSSDGANIRRQQENEYEESLATHQSQEQERLKQEETLRKQLYLQEARKA</sequence>
<evidence type="ECO:0000313" key="2">
    <source>
        <dbReference type="EMBL" id="CAH3187869.1"/>
    </source>
</evidence>
<name>A0ABN8S8M1_9CNID</name>
<accession>A0ABN8S8M1</accession>
<reference evidence="2 3" key="1">
    <citation type="submission" date="2022-05" db="EMBL/GenBank/DDBJ databases">
        <authorList>
            <consortium name="Genoscope - CEA"/>
            <person name="William W."/>
        </authorList>
    </citation>
    <scope>NUCLEOTIDE SEQUENCE [LARGE SCALE GENOMIC DNA]</scope>
</reference>
<keyword evidence="3" id="KW-1185">Reference proteome</keyword>
<organism evidence="2 3">
    <name type="scientific">Porites evermanni</name>
    <dbReference type="NCBI Taxonomy" id="104178"/>
    <lineage>
        <taxon>Eukaryota</taxon>
        <taxon>Metazoa</taxon>
        <taxon>Cnidaria</taxon>
        <taxon>Anthozoa</taxon>
        <taxon>Hexacorallia</taxon>
        <taxon>Scleractinia</taxon>
        <taxon>Fungiina</taxon>
        <taxon>Poritidae</taxon>
        <taxon>Porites</taxon>
    </lineage>
</organism>
<dbReference type="EMBL" id="CALNXI010002455">
    <property type="protein sequence ID" value="CAH3187869.1"/>
    <property type="molecule type" value="Genomic_DNA"/>
</dbReference>
<evidence type="ECO:0000256" key="1">
    <source>
        <dbReference type="SAM" id="MobiDB-lite"/>
    </source>
</evidence>
<gene>
    <name evidence="2" type="ORF">PEVE_00017982</name>
</gene>
<comment type="caution">
    <text evidence="2">The sequence shown here is derived from an EMBL/GenBank/DDBJ whole genome shotgun (WGS) entry which is preliminary data.</text>
</comment>
<feature type="region of interest" description="Disordered" evidence="1">
    <location>
        <begin position="68"/>
        <end position="117"/>
    </location>
</feature>